<dbReference type="Proteomes" id="UP000293912">
    <property type="component" value="Chromosome"/>
</dbReference>
<evidence type="ECO:0000256" key="3">
    <source>
        <dbReference type="ARBA" id="ARBA00022840"/>
    </source>
</evidence>
<organism evidence="6 7">
    <name type="scientific">Hydrogenophaga pseudoflava</name>
    <name type="common">Pseudomonas carboxydoflava</name>
    <dbReference type="NCBI Taxonomy" id="47421"/>
    <lineage>
        <taxon>Bacteria</taxon>
        <taxon>Pseudomonadati</taxon>
        <taxon>Pseudomonadota</taxon>
        <taxon>Betaproteobacteria</taxon>
        <taxon>Burkholderiales</taxon>
        <taxon>Comamonadaceae</taxon>
        <taxon>Hydrogenophaga</taxon>
    </lineage>
</organism>
<dbReference type="InterPro" id="IPR003778">
    <property type="entry name" value="CT_A_B"/>
</dbReference>
<keyword evidence="2" id="KW-0378">Hydrolase</keyword>
<dbReference type="KEGG" id="hpse:HPF_17285"/>
<dbReference type="SUPFAM" id="SSF50891">
    <property type="entry name" value="Cyclophilin-like"/>
    <property type="match status" value="1"/>
</dbReference>
<protein>
    <submittedName>
        <fullName evidence="6">KipI antagonist</fullName>
    </submittedName>
</protein>
<keyword evidence="7" id="KW-1185">Reference proteome</keyword>
<feature type="region of interest" description="Disordered" evidence="4">
    <location>
        <begin position="1"/>
        <end position="27"/>
    </location>
</feature>
<accession>A0A4P6X6Q9</accession>
<dbReference type="PANTHER" id="PTHR43309:SF5">
    <property type="entry name" value="5-OXOPROLINASE SUBUNIT C"/>
    <property type="match status" value="1"/>
</dbReference>
<keyword evidence="3" id="KW-0067">ATP-binding</keyword>
<dbReference type="InterPro" id="IPR029000">
    <property type="entry name" value="Cyclophilin-like_dom_sf"/>
</dbReference>
<reference evidence="6 7" key="1">
    <citation type="submission" date="2019-03" db="EMBL/GenBank/DDBJ databases">
        <authorList>
            <person name="Sebastian G."/>
            <person name="Baumann P."/>
            <person name="Ruckert C."/>
            <person name="Kalinowski J."/>
            <person name="Nebel B."/>
            <person name="Takors R."/>
            <person name="Blombach B."/>
        </authorList>
    </citation>
    <scope>NUCLEOTIDE SEQUENCE [LARGE SCALE GENOMIC DNA]</scope>
    <source>
        <strain evidence="6 7">DSM 1084</strain>
    </source>
</reference>
<gene>
    <name evidence="6" type="primary">kipA</name>
    <name evidence="6" type="ORF">HPF_17285</name>
</gene>
<dbReference type="NCBIfam" id="TIGR00724">
    <property type="entry name" value="urea_amlyse_rel"/>
    <property type="match status" value="1"/>
</dbReference>
<dbReference type="PANTHER" id="PTHR43309">
    <property type="entry name" value="5-OXOPROLINASE SUBUNIT C"/>
    <property type="match status" value="1"/>
</dbReference>
<dbReference type="GO" id="GO:0005524">
    <property type="term" value="F:ATP binding"/>
    <property type="evidence" value="ECO:0007669"/>
    <property type="project" value="UniProtKB-KW"/>
</dbReference>
<dbReference type="AlphaFoldDB" id="A0A4P6X6Q9"/>
<evidence type="ECO:0000313" key="6">
    <source>
        <dbReference type="EMBL" id="QBM29451.1"/>
    </source>
</evidence>
<evidence type="ECO:0000259" key="5">
    <source>
        <dbReference type="SMART" id="SM00797"/>
    </source>
</evidence>
<proteinExistence type="predicted"/>
<evidence type="ECO:0000256" key="2">
    <source>
        <dbReference type="ARBA" id="ARBA00022801"/>
    </source>
</evidence>
<dbReference type="Gene3D" id="2.40.100.10">
    <property type="entry name" value="Cyclophilin-like"/>
    <property type="match status" value="1"/>
</dbReference>
<evidence type="ECO:0000256" key="1">
    <source>
        <dbReference type="ARBA" id="ARBA00022741"/>
    </source>
</evidence>
<dbReference type="EMBL" id="CP037867">
    <property type="protein sequence ID" value="QBM29451.1"/>
    <property type="molecule type" value="Genomic_DNA"/>
</dbReference>
<keyword evidence="1" id="KW-0547">Nucleotide-binding</keyword>
<dbReference type="GO" id="GO:0016787">
    <property type="term" value="F:hydrolase activity"/>
    <property type="evidence" value="ECO:0007669"/>
    <property type="project" value="UniProtKB-KW"/>
</dbReference>
<sequence length="350" mass="36938">MSGQLEVLQPGIGTTVQDRGRPGHRHHGLPLSGWLDAPLARAANALLGNDLNAAVLELRGVGTALRVKRGPVRVALAGRIGAQRMREDGARTPLPAWQTATLHEGETLQLGSADSGCAYLAVAGGIALAPAFGSRASYWRAGLSGVLGRAFQPGDVLPCGETGSGDPREWRCRSPWEPETGPIRVMPGPQDDHFTPDALASFFAQDWQATPAQDRMGLRLEGEALAHTSADAADIVSDGVTPGVIQVPANGQPIVLLADGQTVGGYPKIATVITADLPRLAHLRPGTRVRFAAVTAEQAHEALTAQRVRWQQWLAGREAFLPPGHIDEAALYGRNLISGMLATHPGEDTP</sequence>
<feature type="domain" description="Carboxyltransferase" evidence="5">
    <location>
        <begin position="26"/>
        <end position="309"/>
    </location>
</feature>
<evidence type="ECO:0000313" key="7">
    <source>
        <dbReference type="Proteomes" id="UP000293912"/>
    </source>
</evidence>
<evidence type="ECO:0000256" key="4">
    <source>
        <dbReference type="SAM" id="MobiDB-lite"/>
    </source>
</evidence>
<dbReference type="InterPro" id="IPR052708">
    <property type="entry name" value="PxpC"/>
</dbReference>
<dbReference type="RefSeq" id="WP_127806405.1">
    <property type="nucleotide sequence ID" value="NZ_CP037867.1"/>
</dbReference>
<name>A0A4P6X6Q9_HYDPS</name>
<dbReference type="Pfam" id="PF02626">
    <property type="entry name" value="CT_A_B"/>
    <property type="match status" value="1"/>
</dbReference>
<dbReference type="SMART" id="SM00797">
    <property type="entry name" value="AHS2"/>
    <property type="match status" value="1"/>
</dbReference>